<dbReference type="PANTHER" id="PTHR42718:SF9">
    <property type="entry name" value="MAJOR FACILITATOR SUPERFAMILY MULTIDRUG TRANSPORTER MFSC"/>
    <property type="match status" value="1"/>
</dbReference>
<gene>
    <name evidence="9" type="ORF">INT44_002700</name>
</gene>
<dbReference type="Proteomes" id="UP000612746">
    <property type="component" value="Unassembled WGS sequence"/>
</dbReference>
<dbReference type="EMBL" id="JAEPRA010000004">
    <property type="protein sequence ID" value="KAG2186478.1"/>
    <property type="molecule type" value="Genomic_DNA"/>
</dbReference>
<comment type="caution">
    <text evidence="9">The sequence shown here is derived from an EMBL/GenBank/DDBJ whole genome shotgun (WGS) entry which is preliminary data.</text>
</comment>
<proteinExistence type="predicted"/>
<dbReference type="GO" id="GO:0016020">
    <property type="term" value="C:membrane"/>
    <property type="evidence" value="ECO:0007669"/>
    <property type="project" value="UniProtKB-SubCell"/>
</dbReference>
<feature type="transmembrane region" description="Helical" evidence="7">
    <location>
        <begin position="363"/>
        <end position="391"/>
    </location>
</feature>
<dbReference type="PROSITE" id="PS51257">
    <property type="entry name" value="PROKAR_LIPOPROTEIN"/>
    <property type="match status" value="1"/>
</dbReference>
<dbReference type="PROSITE" id="PS50850">
    <property type="entry name" value="MFS"/>
    <property type="match status" value="1"/>
</dbReference>
<dbReference type="Pfam" id="PF07690">
    <property type="entry name" value="MFS_1"/>
    <property type="match status" value="1"/>
</dbReference>
<evidence type="ECO:0000256" key="4">
    <source>
        <dbReference type="ARBA" id="ARBA00022989"/>
    </source>
</evidence>
<feature type="transmembrane region" description="Helical" evidence="7">
    <location>
        <begin position="239"/>
        <end position="256"/>
    </location>
</feature>
<feature type="transmembrane region" description="Helical" evidence="7">
    <location>
        <begin position="56"/>
        <end position="74"/>
    </location>
</feature>
<dbReference type="Gene3D" id="1.20.1250.20">
    <property type="entry name" value="MFS general substrate transporter like domains"/>
    <property type="match status" value="1"/>
</dbReference>
<dbReference type="AlphaFoldDB" id="A0A8H7Q751"/>
<dbReference type="InterPro" id="IPR036259">
    <property type="entry name" value="MFS_trans_sf"/>
</dbReference>
<keyword evidence="2" id="KW-0813">Transport</keyword>
<feature type="transmembrane region" description="Helical" evidence="7">
    <location>
        <begin position="272"/>
        <end position="292"/>
    </location>
</feature>
<feature type="transmembrane region" description="Helical" evidence="7">
    <location>
        <begin position="403"/>
        <end position="423"/>
    </location>
</feature>
<feature type="transmembrane region" description="Helical" evidence="7">
    <location>
        <begin position="112"/>
        <end position="133"/>
    </location>
</feature>
<keyword evidence="4 7" id="KW-1133">Transmembrane helix</keyword>
<sequence length="511" mass="55283">MLDFRKPLIKQKNQKIANLITLTTACFATCLDILSLSATNVAIPSIATDMDLDSSTTPWLIASYAIAFAAFLMPAGKLGDLYGYRIVYLSGLLIFMVASIICGVAPNEYVLFVFRALQGFGAACTVPNAIALIANSYTDDRSRGIAISIFGGSGTVGFTLGLILGGVLSSAVGWRWIFYITAIASLIMLIPAFIFVPDFRHEGSAEKIDMLGFFLITSGFVLIIYALSDGQWHLARDPVTLVIGVLLIIGFLLWQFKSKYPLIRPSWWRRQNFTVAVAASFLQYAVFMGYIYVTTLMFQDAFGYSPIKTSLYYLPMGIVAFVVSNCAGYIVPYVGMRTTMIVSSLMTLAANIGALYYSESINFWALIFPMQVLMAASLPLLFVAGQTALLATATPSETGTLGAVYNTAGQLGSGVGSAIMTAVVNGVNKNQANDLKGLPGYHAAYYVNIGLMSILVILCVIFIKSNRKDVSSSSEGSIVTVQDLEKNPVEVDEIPNKKIDTPDHSAVEISE</sequence>
<comment type="subcellular location">
    <subcellularLocation>
        <location evidence="1">Membrane</location>
        <topology evidence="1">Multi-pass membrane protein</topology>
    </subcellularLocation>
</comment>
<evidence type="ECO:0000259" key="8">
    <source>
        <dbReference type="PROSITE" id="PS50850"/>
    </source>
</evidence>
<dbReference type="CDD" id="cd17321">
    <property type="entry name" value="MFS_MMR_MDR_like"/>
    <property type="match status" value="1"/>
</dbReference>
<dbReference type="SUPFAM" id="SSF103473">
    <property type="entry name" value="MFS general substrate transporter"/>
    <property type="match status" value="1"/>
</dbReference>
<dbReference type="OrthoDB" id="2130629at2759"/>
<keyword evidence="10" id="KW-1185">Reference proteome</keyword>
<dbReference type="PANTHER" id="PTHR42718">
    <property type="entry name" value="MAJOR FACILITATOR SUPERFAMILY MULTIDRUG TRANSPORTER MFSC"/>
    <property type="match status" value="1"/>
</dbReference>
<evidence type="ECO:0000256" key="7">
    <source>
        <dbReference type="SAM" id="Phobius"/>
    </source>
</evidence>
<feature type="transmembrane region" description="Helical" evidence="7">
    <location>
        <begin position="16"/>
        <end position="36"/>
    </location>
</feature>
<feature type="region of interest" description="Disordered" evidence="6">
    <location>
        <begin position="490"/>
        <end position="511"/>
    </location>
</feature>
<feature type="transmembrane region" description="Helical" evidence="7">
    <location>
        <begin position="443"/>
        <end position="463"/>
    </location>
</feature>
<evidence type="ECO:0000256" key="3">
    <source>
        <dbReference type="ARBA" id="ARBA00022692"/>
    </source>
</evidence>
<accession>A0A8H7Q751</accession>
<keyword evidence="3 7" id="KW-0812">Transmembrane</keyword>
<reference evidence="9" key="1">
    <citation type="submission" date="2020-12" db="EMBL/GenBank/DDBJ databases">
        <title>Metabolic potential, ecology and presence of endohyphal bacteria is reflected in genomic diversity of Mucoromycotina.</title>
        <authorList>
            <person name="Muszewska A."/>
            <person name="Okrasinska A."/>
            <person name="Steczkiewicz K."/>
            <person name="Drgas O."/>
            <person name="Orlowska M."/>
            <person name="Perlinska-Lenart U."/>
            <person name="Aleksandrzak-Piekarczyk T."/>
            <person name="Szatraj K."/>
            <person name="Zielenkiewicz U."/>
            <person name="Pilsyk S."/>
            <person name="Malc E."/>
            <person name="Mieczkowski P."/>
            <person name="Kruszewska J.S."/>
            <person name="Biernat P."/>
            <person name="Pawlowska J."/>
        </authorList>
    </citation>
    <scope>NUCLEOTIDE SEQUENCE</scope>
    <source>
        <strain evidence="9">WA0000051536</strain>
    </source>
</reference>
<organism evidence="9 10">
    <name type="scientific">Umbelopsis vinacea</name>
    <dbReference type="NCBI Taxonomy" id="44442"/>
    <lineage>
        <taxon>Eukaryota</taxon>
        <taxon>Fungi</taxon>
        <taxon>Fungi incertae sedis</taxon>
        <taxon>Mucoromycota</taxon>
        <taxon>Mucoromycotina</taxon>
        <taxon>Umbelopsidomycetes</taxon>
        <taxon>Umbelopsidales</taxon>
        <taxon>Umbelopsidaceae</taxon>
        <taxon>Umbelopsis</taxon>
    </lineage>
</organism>
<dbReference type="InterPro" id="IPR011701">
    <property type="entry name" value="MFS"/>
</dbReference>
<keyword evidence="5 7" id="KW-0472">Membrane</keyword>
<evidence type="ECO:0000313" key="9">
    <source>
        <dbReference type="EMBL" id="KAG2186478.1"/>
    </source>
</evidence>
<evidence type="ECO:0000256" key="6">
    <source>
        <dbReference type="SAM" id="MobiDB-lite"/>
    </source>
</evidence>
<dbReference type="InterPro" id="IPR020846">
    <property type="entry name" value="MFS_dom"/>
</dbReference>
<evidence type="ECO:0000256" key="2">
    <source>
        <dbReference type="ARBA" id="ARBA00022448"/>
    </source>
</evidence>
<feature type="transmembrane region" description="Helical" evidence="7">
    <location>
        <begin position="208"/>
        <end position="227"/>
    </location>
</feature>
<protein>
    <recommendedName>
        <fullName evidence="8">Major facilitator superfamily (MFS) profile domain-containing protein</fullName>
    </recommendedName>
</protein>
<feature type="transmembrane region" description="Helical" evidence="7">
    <location>
        <begin position="86"/>
        <end position="106"/>
    </location>
</feature>
<feature type="transmembrane region" description="Helical" evidence="7">
    <location>
        <begin position="176"/>
        <end position="196"/>
    </location>
</feature>
<feature type="transmembrane region" description="Helical" evidence="7">
    <location>
        <begin position="312"/>
        <end position="331"/>
    </location>
</feature>
<dbReference type="Gene3D" id="1.20.1720.10">
    <property type="entry name" value="Multidrug resistance protein D"/>
    <property type="match status" value="1"/>
</dbReference>
<dbReference type="GO" id="GO:0022857">
    <property type="term" value="F:transmembrane transporter activity"/>
    <property type="evidence" value="ECO:0007669"/>
    <property type="project" value="InterPro"/>
</dbReference>
<evidence type="ECO:0000256" key="1">
    <source>
        <dbReference type="ARBA" id="ARBA00004141"/>
    </source>
</evidence>
<evidence type="ECO:0000313" key="10">
    <source>
        <dbReference type="Proteomes" id="UP000612746"/>
    </source>
</evidence>
<feature type="transmembrane region" description="Helical" evidence="7">
    <location>
        <begin position="338"/>
        <end position="357"/>
    </location>
</feature>
<evidence type="ECO:0000256" key="5">
    <source>
        <dbReference type="ARBA" id="ARBA00023136"/>
    </source>
</evidence>
<name>A0A8H7Q751_9FUNG</name>
<feature type="transmembrane region" description="Helical" evidence="7">
    <location>
        <begin position="145"/>
        <end position="164"/>
    </location>
</feature>
<feature type="domain" description="Major facilitator superfamily (MFS) profile" evidence="8">
    <location>
        <begin position="18"/>
        <end position="468"/>
    </location>
</feature>